<accession>A0A1G6YBF3</accession>
<sequence length="33" mass="3770">MKKLSLEMLRLSTNEILGRDQMRKMGVLPVAIP</sequence>
<reference evidence="2" key="1">
    <citation type="submission" date="2016-10" db="EMBL/GenBank/DDBJ databases">
        <authorList>
            <person name="Varghese N."/>
            <person name="Submissions S."/>
        </authorList>
    </citation>
    <scope>NUCLEOTIDE SEQUENCE [LARGE SCALE GENOMIC DNA]</scope>
    <source>
        <strain evidence="2">DSM 23095</strain>
    </source>
</reference>
<dbReference type="Proteomes" id="UP000199060">
    <property type="component" value="Unassembled WGS sequence"/>
</dbReference>
<organism evidence="1 2">
    <name type="scientific">Algoriphagus faecimaris</name>
    <dbReference type="NCBI Taxonomy" id="686796"/>
    <lineage>
        <taxon>Bacteria</taxon>
        <taxon>Pseudomonadati</taxon>
        <taxon>Bacteroidota</taxon>
        <taxon>Cytophagia</taxon>
        <taxon>Cytophagales</taxon>
        <taxon>Cyclobacteriaceae</taxon>
        <taxon>Algoriphagus</taxon>
    </lineage>
</organism>
<proteinExistence type="predicted"/>
<name>A0A1G6YBF3_9BACT</name>
<protein>
    <submittedName>
        <fullName evidence="1">Uncharacterized protein</fullName>
    </submittedName>
</protein>
<dbReference type="AlphaFoldDB" id="A0A1G6YBF3"/>
<gene>
    <name evidence="1" type="ORF">SAMN04488104_10921</name>
</gene>
<evidence type="ECO:0000313" key="1">
    <source>
        <dbReference type="EMBL" id="SDD87323.1"/>
    </source>
</evidence>
<evidence type="ECO:0000313" key="2">
    <source>
        <dbReference type="Proteomes" id="UP000199060"/>
    </source>
</evidence>
<keyword evidence="2" id="KW-1185">Reference proteome</keyword>
<dbReference type="EMBL" id="FNAC01000092">
    <property type="protein sequence ID" value="SDD87323.1"/>
    <property type="molecule type" value="Genomic_DNA"/>
</dbReference>